<gene>
    <name evidence="1" type="ORF">WG950_01800</name>
</gene>
<dbReference type="GO" id="GO:0016874">
    <property type="term" value="F:ligase activity"/>
    <property type="evidence" value="ECO:0007669"/>
    <property type="project" value="UniProtKB-KW"/>
</dbReference>
<dbReference type="PANTHER" id="PTHR36932:SF1">
    <property type="entry name" value="CAPSULAR POLYSACCHARIDE BIOSYNTHESIS PROTEIN"/>
    <property type="match status" value="1"/>
</dbReference>
<evidence type="ECO:0000313" key="2">
    <source>
        <dbReference type="Proteomes" id="UP001491088"/>
    </source>
</evidence>
<dbReference type="Gene3D" id="3.40.50.12780">
    <property type="entry name" value="N-terminal domain of ligase-like"/>
    <property type="match status" value="1"/>
</dbReference>
<dbReference type="EMBL" id="CP150496">
    <property type="protein sequence ID" value="WYW55998.1"/>
    <property type="molecule type" value="Genomic_DNA"/>
</dbReference>
<keyword evidence="1" id="KW-0436">Ligase</keyword>
<name>A0ABZ2TT16_9FLAO</name>
<dbReference type="SUPFAM" id="SSF56801">
    <property type="entry name" value="Acetyl-CoA synthetase-like"/>
    <property type="match status" value="1"/>
</dbReference>
<organism evidence="1 2">
    <name type="scientific">Polaribacter marinaquae</name>
    <dbReference type="NCBI Taxonomy" id="1642819"/>
    <lineage>
        <taxon>Bacteria</taxon>
        <taxon>Pseudomonadati</taxon>
        <taxon>Bacteroidota</taxon>
        <taxon>Flavobacteriia</taxon>
        <taxon>Flavobacteriales</taxon>
        <taxon>Flavobacteriaceae</taxon>
    </lineage>
</organism>
<sequence>MIHKFIYLLGQTFRNPSLRKNYQFLKTTENWSLEQLEEYQFKKIREIIKLAIENSTFYRDKFAKVNTQKIKSLDDLKLIPVLTKEELIENVNEIHTNLKFRKQFLATTSGTSGQSLKFYRNEEADSFNRAAIQRGYSWHNVNPWDRNGYFWGFNFSFISKIKNKLLDKLQNRFRIFSFEDKSLKSFIKKTKNATYIQGYSSMIYQTAVLINKLNLEKPKNLKLVKGTSEKIFDSYQEEIKKAFGLKMVSEYGATEAGIIGFECDRGSIHINMEGVYVEEVNNEILITNLQLKSFPIIRYKLGDYISLAPRNENCTCGKKHLIIKEITGRVGENIYGIENMYPSLYLYYIFKNISKKENINLNYQVLQEEKGKLVFLIQNQIEAELQQKLCKEIKQHFKDDINFEINTDTELKKSNGKLKNFISTINE</sequence>
<accession>A0ABZ2TT16</accession>
<keyword evidence="2" id="KW-1185">Reference proteome</keyword>
<dbReference type="RefSeq" id="WP_340933778.1">
    <property type="nucleotide sequence ID" value="NZ_CP150496.1"/>
</dbReference>
<dbReference type="PANTHER" id="PTHR36932">
    <property type="entry name" value="CAPSULAR POLYSACCHARIDE BIOSYNTHESIS PROTEIN"/>
    <property type="match status" value="1"/>
</dbReference>
<dbReference type="Proteomes" id="UP001491088">
    <property type="component" value="Chromosome"/>
</dbReference>
<protein>
    <submittedName>
        <fullName evidence="1">Phenylacetate--CoA ligase family protein</fullName>
    </submittedName>
</protein>
<dbReference type="InterPro" id="IPR053158">
    <property type="entry name" value="CapK_Type1_Caps_Biosynth"/>
</dbReference>
<dbReference type="InterPro" id="IPR042099">
    <property type="entry name" value="ANL_N_sf"/>
</dbReference>
<reference evidence="1 2" key="1">
    <citation type="submission" date="2024-03" db="EMBL/GenBank/DDBJ databases">
        <authorList>
            <person name="Cao K."/>
        </authorList>
    </citation>
    <scope>NUCLEOTIDE SEQUENCE [LARGE SCALE GENOMIC DNA]</scope>
    <source>
        <strain evidence="1 2">MCCC 1K00696</strain>
    </source>
</reference>
<evidence type="ECO:0000313" key="1">
    <source>
        <dbReference type="EMBL" id="WYW55998.1"/>
    </source>
</evidence>
<proteinExistence type="predicted"/>